<gene>
    <name evidence="2" type="ORF">Pcinc_028237</name>
</gene>
<comment type="caution">
    <text evidence="2">The sequence shown here is derived from an EMBL/GenBank/DDBJ whole genome shotgun (WGS) entry which is preliminary data.</text>
</comment>
<feature type="chain" id="PRO_5042085959" description="Secreted protein" evidence="1">
    <location>
        <begin position="20"/>
        <end position="102"/>
    </location>
</feature>
<protein>
    <recommendedName>
        <fullName evidence="4">Secreted protein</fullName>
    </recommendedName>
</protein>
<reference evidence="2" key="1">
    <citation type="submission" date="2023-10" db="EMBL/GenBank/DDBJ databases">
        <title>Genome assemblies of two species of porcelain crab, Petrolisthes cinctipes and Petrolisthes manimaculis (Anomura: Porcellanidae).</title>
        <authorList>
            <person name="Angst P."/>
        </authorList>
    </citation>
    <scope>NUCLEOTIDE SEQUENCE</scope>
    <source>
        <strain evidence="2">PB745_01</strain>
        <tissue evidence="2">Gill</tissue>
    </source>
</reference>
<evidence type="ECO:0008006" key="4">
    <source>
        <dbReference type="Google" id="ProtNLM"/>
    </source>
</evidence>
<dbReference type="EMBL" id="JAWQEG010003440">
    <property type="protein sequence ID" value="KAK3866212.1"/>
    <property type="molecule type" value="Genomic_DNA"/>
</dbReference>
<evidence type="ECO:0000313" key="3">
    <source>
        <dbReference type="Proteomes" id="UP001286313"/>
    </source>
</evidence>
<sequence length="102" mass="11486">MKTSKSVLFYELILFAVLGPDWMPSPLDHKVLVPPPALPATTHTTLNKNNNPYTTHQHPCDVAVCEDHVSTEELWSCHLLRIPPSPRWSLERPCGCTVRQSS</sequence>
<name>A0AAE1K7J7_PETCI</name>
<evidence type="ECO:0000256" key="1">
    <source>
        <dbReference type="SAM" id="SignalP"/>
    </source>
</evidence>
<proteinExistence type="predicted"/>
<dbReference type="Proteomes" id="UP001286313">
    <property type="component" value="Unassembled WGS sequence"/>
</dbReference>
<keyword evidence="3" id="KW-1185">Reference proteome</keyword>
<evidence type="ECO:0000313" key="2">
    <source>
        <dbReference type="EMBL" id="KAK3866212.1"/>
    </source>
</evidence>
<accession>A0AAE1K7J7</accession>
<feature type="signal peptide" evidence="1">
    <location>
        <begin position="1"/>
        <end position="19"/>
    </location>
</feature>
<keyword evidence="1" id="KW-0732">Signal</keyword>
<organism evidence="2 3">
    <name type="scientific">Petrolisthes cinctipes</name>
    <name type="common">Flat porcelain crab</name>
    <dbReference type="NCBI Taxonomy" id="88211"/>
    <lineage>
        <taxon>Eukaryota</taxon>
        <taxon>Metazoa</taxon>
        <taxon>Ecdysozoa</taxon>
        <taxon>Arthropoda</taxon>
        <taxon>Crustacea</taxon>
        <taxon>Multicrustacea</taxon>
        <taxon>Malacostraca</taxon>
        <taxon>Eumalacostraca</taxon>
        <taxon>Eucarida</taxon>
        <taxon>Decapoda</taxon>
        <taxon>Pleocyemata</taxon>
        <taxon>Anomura</taxon>
        <taxon>Galatheoidea</taxon>
        <taxon>Porcellanidae</taxon>
        <taxon>Petrolisthes</taxon>
    </lineage>
</organism>
<dbReference type="AlphaFoldDB" id="A0AAE1K7J7"/>